<accession>A0A3D9U9W7</accession>
<dbReference type="Proteomes" id="UP000256294">
    <property type="component" value="Unassembled WGS sequence"/>
</dbReference>
<evidence type="ECO:0000313" key="2">
    <source>
        <dbReference type="EMBL" id="REF26017.1"/>
    </source>
</evidence>
<dbReference type="Gene3D" id="3.30.300.30">
    <property type="match status" value="1"/>
</dbReference>
<dbReference type="InterPro" id="IPR045851">
    <property type="entry name" value="AMP-bd_C_sf"/>
</dbReference>
<dbReference type="InterPro" id="IPR042099">
    <property type="entry name" value="ANL_N_sf"/>
</dbReference>
<sequence>MKTYPVSQWLSEELPPERIIVWGNHCISLSTFRQDVTALYLRLRNHNASRWALCFDDSYHFCVALLATLHAGKTPVIPGHCREAQLQEQQSCFDGVLTDLPLKLSCPCWHALPHQQDSIAPEAILSKTTLLKTTLPKTIPSKIILPHIASDAALVIFTSGSSGMPKQVIKPVAMMDLEAQWLASLWGNSLQSCVIRASVSHQHLYGLTFRIWLPMSLGLPFERKMVEFPEQFANRSQAPLTHTPLARYALISSPAFLQRLDDTLPAPDCSFVVSAGGPLNFADAERVTQWINTIPNEIYGCTETGIMAWRTRKTDNTVWKAFPGVFFQKDEENNLRVYSPLLSASDGMVLDDQLLFDEQGNFSLLGRRDRLVKIEEKRISLSEIERRLCTIDGIVDAAVLTINRGKRCHIGAVIVLDNETLKHYRQQGNRKFSQDWHRQLKPWLESVALPRYWRVVTAIPLNAQSKRSWPELQELFNEPH</sequence>
<organism evidence="2 3">
    <name type="scientific">Xenorhabdus cabanillasii</name>
    <dbReference type="NCBI Taxonomy" id="351673"/>
    <lineage>
        <taxon>Bacteria</taxon>
        <taxon>Pseudomonadati</taxon>
        <taxon>Pseudomonadota</taxon>
        <taxon>Gammaproteobacteria</taxon>
        <taxon>Enterobacterales</taxon>
        <taxon>Morganellaceae</taxon>
        <taxon>Xenorhabdus</taxon>
    </lineage>
</organism>
<dbReference type="SUPFAM" id="SSF56801">
    <property type="entry name" value="Acetyl-CoA synthetase-like"/>
    <property type="match status" value="1"/>
</dbReference>
<dbReference type="Gene3D" id="3.40.50.12780">
    <property type="entry name" value="N-terminal domain of ligase-like"/>
    <property type="match status" value="1"/>
</dbReference>
<dbReference type="InterPro" id="IPR020845">
    <property type="entry name" value="AMP-binding_CS"/>
</dbReference>
<dbReference type="PROSITE" id="PS00455">
    <property type="entry name" value="AMP_BINDING"/>
    <property type="match status" value="1"/>
</dbReference>
<dbReference type="PANTHER" id="PTHR45398:SF1">
    <property type="entry name" value="ENZYME, PUTATIVE (JCVI)-RELATED"/>
    <property type="match status" value="1"/>
</dbReference>
<proteinExistence type="predicted"/>
<keyword evidence="3" id="KW-1185">Reference proteome</keyword>
<evidence type="ECO:0000313" key="3">
    <source>
        <dbReference type="Proteomes" id="UP000256294"/>
    </source>
</evidence>
<evidence type="ECO:0000259" key="1">
    <source>
        <dbReference type="Pfam" id="PF00501"/>
    </source>
</evidence>
<comment type="caution">
    <text evidence="2">The sequence shown here is derived from an EMBL/GenBank/DDBJ whole genome shotgun (WGS) entry which is preliminary data.</text>
</comment>
<dbReference type="GO" id="GO:0016874">
    <property type="term" value="F:ligase activity"/>
    <property type="evidence" value="ECO:0007669"/>
    <property type="project" value="UniProtKB-KW"/>
</dbReference>
<reference evidence="2 3" key="1">
    <citation type="submission" date="2018-08" db="EMBL/GenBank/DDBJ databases">
        <title>Genomic Encyclopedia of Archaeal and Bacterial Type Strains, Phase II (KMG-II): from individual species to whole genera.</title>
        <authorList>
            <person name="Goeker M."/>
        </authorList>
    </citation>
    <scope>NUCLEOTIDE SEQUENCE [LARGE SCALE GENOMIC DNA]</scope>
    <source>
        <strain evidence="2 3">DSM 17905</strain>
    </source>
</reference>
<dbReference type="InterPro" id="IPR000873">
    <property type="entry name" value="AMP-dep_synth/lig_dom"/>
</dbReference>
<dbReference type="RefSeq" id="WP_115825485.1">
    <property type="nucleotide sequence ID" value="NZ_QTUB01000001.1"/>
</dbReference>
<gene>
    <name evidence="2" type="ORF">BDD26_0575</name>
</gene>
<name>A0A3D9U9W7_9GAMM</name>
<dbReference type="AlphaFoldDB" id="A0A3D9U9W7"/>
<dbReference type="Pfam" id="PF00501">
    <property type="entry name" value="AMP-binding"/>
    <property type="match status" value="1"/>
</dbReference>
<protein>
    <submittedName>
        <fullName evidence="2">Acyl-coenzyme A synthetase/AMP-(Fatty) acid ligase</fullName>
    </submittedName>
</protein>
<keyword evidence="2" id="KW-0436">Ligase</keyword>
<dbReference type="EMBL" id="QTUB01000001">
    <property type="protein sequence ID" value="REF26017.1"/>
    <property type="molecule type" value="Genomic_DNA"/>
</dbReference>
<dbReference type="PANTHER" id="PTHR45398">
    <property type="match status" value="1"/>
</dbReference>
<feature type="domain" description="AMP-dependent synthetase/ligase" evidence="1">
    <location>
        <begin position="22"/>
        <end position="315"/>
    </location>
</feature>